<feature type="active site" description="Proton donor/acceptor" evidence="1">
    <location>
        <position position="459"/>
    </location>
</feature>
<feature type="region of interest" description="Disordered" evidence="4">
    <location>
        <begin position="34"/>
        <end position="80"/>
    </location>
</feature>
<protein>
    <submittedName>
        <fullName evidence="5 6">Proteophosphoglycan 5</fullName>
    </submittedName>
</protein>
<keyword evidence="7" id="KW-1185">Reference proteome</keyword>
<dbReference type="Proteomes" id="UP000199069">
    <property type="component" value="Unassembled WGS sequence"/>
</dbReference>
<evidence type="ECO:0000313" key="6">
    <source>
        <dbReference type="EMBL" id="PRQ75547.1"/>
    </source>
</evidence>
<dbReference type="Gene3D" id="3.30.870.10">
    <property type="entry name" value="Endonuclease Chain A"/>
    <property type="match status" value="2"/>
</dbReference>
<feature type="binding site" evidence="2">
    <location>
        <position position="461"/>
    </location>
    <ligand>
        <name>substrate</name>
    </ligand>
</feature>
<feature type="compositionally biased region" description="Low complexity" evidence="4">
    <location>
        <begin position="54"/>
        <end position="67"/>
    </location>
</feature>
<dbReference type="Pfam" id="PF06087">
    <property type="entry name" value="Tyr-DNA_phospho"/>
    <property type="match status" value="1"/>
</dbReference>
<dbReference type="Proteomes" id="UP000239560">
    <property type="component" value="Unassembled WGS sequence"/>
</dbReference>
<evidence type="ECO:0000256" key="1">
    <source>
        <dbReference type="PIRSR" id="PIRSR610347-1"/>
    </source>
</evidence>
<dbReference type="OrthoDB" id="3907302at2759"/>
<organism evidence="5 7">
    <name type="scientific">Rhodotorula toruloides</name>
    <name type="common">Yeast</name>
    <name type="synonym">Rhodosporidium toruloides</name>
    <dbReference type="NCBI Taxonomy" id="5286"/>
    <lineage>
        <taxon>Eukaryota</taxon>
        <taxon>Fungi</taxon>
        <taxon>Dikarya</taxon>
        <taxon>Basidiomycota</taxon>
        <taxon>Pucciniomycotina</taxon>
        <taxon>Microbotryomycetes</taxon>
        <taxon>Sporidiobolales</taxon>
        <taxon>Sporidiobolaceae</taxon>
        <taxon>Rhodotorula</taxon>
    </lineage>
</organism>
<feature type="site" description="Interaction with DNA" evidence="3">
    <location>
        <position position="488"/>
    </location>
</feature>
<dbReference type="PANTHER" id="PTHR12415">
    <property type="entry name" value="TYROSYL-DNA PHOSPHODIESTERASE 1"/>
    <property type="match status" value="1"/>
</dbReference>
<proteinExistence type="predicted"/>
<feature type="region of interest" description="Disordered" evidence="4">
    <location>
        <begin position="545"/>
        <end position="564"/>
    </location>
</feature>
<dbReference type="GO" id="GO:0008081">
    <property type="term" value="F:phosphoric diester hydrolase activity"/>
    <property type="evidence" value="ECO:0007669"/>
    <property type="project" value="InterPro"/>
</dbReference>
<dbReference type="EMBL" id="CWKI01000004">
    <property type="protein sequence ID" value="CTR06448.1"/>
    <property type="molecule type" value="Genomic_DNA"/>
</dbReference>
<reference evidence="6 8" key="2">
    <citation type="journal article" date="2018" name="Elife">
        <title>Functional genomics of lipid metabolism in the oleaginous yeast Rhodosporidium toruloides.</title>
        <authorList>
            <person name="Coradetti S.T."/>
            <person name="Pinel D."/>
            <person name="Geiselman G."/>
            <person name="Ito M."/>
            <person name="Mondo S."/>
            <person name="Reilly M.C."/>
            <person name="Cheng Y.F."/>
            <person name="Bauer S."/>
            <person name="Grigoriev I."/>
            <person name="Gladden J.M."/>
            <person name="Simmons B.A."/>
            <person name="Brem R."/>
            <person name="Arkin A.P."/>
            <person name="Skerker J.M."/>
        </authorList>
    </citation>
    <scope>NUCLEOTIDE SEQUENCE [LARGE SCALE GENOMIC DNA]</scope>
    <source>
        <strain evidence="6 8">NBRC 0880</strain>
    </source>
</reference>
<evidence type="ECO:0000313" key="7">
    <source>
        <dbReference type="Proteomes" id="UP000199069"/>
    </source>
</evidence>
<accession>A0A0K3CC25</accession>
<sequence>MASLFDISGGNPLEISAIQDAIYRSIQDTRGLSDIPTKHLYGSSERKRPREEPSTLSTKRLRLSSGSASGPSQPTNGVPKVKRWDEGLEMYRRGALRLTRTPGRVNSTNVVSLSDLVRPESLEAFASHSFIVEDHFLSSHLPVQGPHSLRGVPIYDSRPIESDPMFHLAAYQGLLPGINLDKRTKLTKAQHAQAVPVVRELHRQFGPPGLRPLYPWASGCAHSKFFLLFYPGFLLLVITSCNTMRIDMDLSDNHWYIHALPEIPPGKKRKAKTTFEHDLLAHMLDLDWPEELVSRVRGKYDFRSAEGRVHLVASVPGTKRATDDEGSYGMLRLNALARQIIPPSVRPDIDMEFCAGSVNSLPPEWIDQTDKLLRGRDLSRAVPVTKPGVPEPPVSLNNLPEWSIVFPTKATVAACSPQVIEAASNIGCCLNNAKWPETSNEVRSMFFDYGSKDPGRLFHMKFYQWKDSRNKDPSAPPLMVYLGSHNLSKAALGEVSRLKSGAGDVRIKCNNFELGVVIRGKDIVDFLEPGSSWDDIVPYVRPQRPYNNRTGDSPWNSPAWLSQE</sequence>
<gene>
    <name evidence="5" type="primary">FGENESH: predicted gene_4.85</name>
    <name evidence="6" type="ORF">AAT19DRAFT_13604</name>
    <name evidence="5" type="ORF">BN2166_0023090</name>
</gene>
<dbReference type="GO" id="GO:0006281">
    <property type="term" value="P:DNA repair"/>
    <property type="evidence" value="ECO:0007669"/>
    <property type="project" value="InterPro"/>
</dbReference>
<dbReference type="STRING" id="5286.A0A0K3CC25"/>
<reference evidence="5 7" key="1">
    <citation type="submission" date="2015-07" db="EMBL/GenBank/DDBJ databases">
        <authorList>
            <person name="Cajimat M.N.B."/>
            <person name="Milazzo M.L."/>
            <person name="Fulhorst C.F."/>
        </authorList>
    </citation>
    <scope>NUCLEOTIDE SEQUENCE [LARGE SCALE GENOMIC DNA]</scope>
    <source>
        <strain evidence="5">Single colony</strain>
    </source>
</reference>
<evidence type="ECO:0000313" key="5">
    <source>
        <dbReference type="EMBL" id="CTR06448.1"/>
    </source>
</evidence>
<evidence type="ECO:0000256" key="3">
    <source>
        <dbReference type="PIRSR" id="PIRSR610347-3"/>
    </source>
</evidence>
<dbReference type="SUPFAM" id="SSF56024">
    <property type="entry name" value="Phospholipase D/nuclease"/>
    <property type="match status" value="2"/>
</dbReference>
<feature type="active site" description="Nucleophile" evidence="1">
    <location>
        <position position="222"/>
    </location>
</feature>
<feature type="compositionally biased region" description="Basic and acidic residues" evidence="4">
    <location>
        <begin position="44"/>
        <end position="53"/>
    </location>
</feature>
<dbReference type="OMA" id="ASNIGCC"/>
<feature type="binding site" evidence="2">
    <location>
        <position position="224"/>
    </location>
    <ligand>
        <name>substrate</name>
    </ligand>
</feature>
<evidence type="ECO:0000313" key="8">
    <source>
        <dbReference type="Proteomes" id="UP000239560"/>
    </source>
</evidence>
<dbReference type="AlphaFoldDB" id="A0A0K3CC25"/>
<dbReference type="EMBL" id="LCTV02000004">
    <property type="protein sequence ID" value="PRQ75547.1"/>
    <property type="molecule type" value="Genomic_DNA"/>
</dbReference>
<name>A0A0K3CC25_RHOTO</name>
<dbReference type="GO" id="GO:0005634">
    <property type="term" value="C:nucleus"/>
    <property type="evidence" value="ECO:0007669"/>
    <property type="project" value="InterPro"/>
</dbReference>
<dbReference type="InterPro" id="IPR010347">
    <property type="entry name" value="Tdp1"/>
</dbReference>
<evidence type="ECO:0000256" key="4">
    <source>
        <dbReference type="SAM" id="MobiDB-lite"/>
    </source>
</evidence>
<evidence type="ECO:0000256" key="2">
    <source>
        <dbReference type="PIRSR" id="PIRSR610347-2"/>
    </source>
</evidence>